<gene>
    <name evidence="1" type="ORF">F7725_015712</name>
</gene>
<comment type="caution">
    <text evidence="1">The sequence shown here is derived from an EMBL/GenBank/DDBJ whole genome shotgun (WGS) entry which is preliminary data.</text>
</comment>
<evidence type="ECO:0000313" key="2">
    <source>
        <dbReference type="Proteomes" id="UP000518266"/>
    </source>
</evidence>
<dbReference type="Proteomes" id="UP000518266">
    <property type="component" value="Unassembled WGS sequence"/>
</dbReference>
<dbReference type="EMBL" id="JAAKFY010000012">
    <property type="protein sequence ID" value="KAF3849215.1"/>
    <property type="molecule type" value="Genomic_DNA"/>
</dbReference>
<accession>A0A7J5YIE0</accession>
<name>A0A7J5YIE0_DISMA</name>
<organism evidence="1 2">
    <name type="scientific">Dissostichus mawsoni</name>
    <name type="common">Antarctic cod</name>
    <dbReference type="NCBI Taxonomy" id="36200"/>
    <lineage>
        <taxon>Eukaryota</taxon>
        <taxon>Metazoa</taxon>
        <taxon>Chordata</taxon>
        <taxon>Craniata</taxon>
        <taxon>Vertebrata</taxon>
        <taxon>Euteleostomi</taxon>
        <taxon>Actinopterygii</taxon>
        <taxon>Neopterygii</taxon>
        <taxon>Teleostei</taxon>
        <taxon>Neoteleostei</taxon>
        <taxon>Acanthomorphata</taxon>
        <taxon>Eupercaria</taxon>
        <taxon>Perciformes</taxon>
        <taxon>Notothenioidei</taxon>
        <taxon>Nototheniidae</taxon>
        <taxon>Dissostichus</taxon>
    </lineage>
</organism>
<protein>
    <submittedName>
        <fullName evidence="1">Uncharacterized protein</fullName>
    </submittedName>
</protein>
<evidence type="ECO:0000313" key="1">
    <source>
        <dbReference type="EMBL" id="KAF3849215.1"/>
    </source>
</evidence>
<sequence length="216" mass="23801">MQPQVFEDLGETQTNPTIPKAPLYLFESSAESLKHSLHVASLLHGDDSGVVLLIHPDQEGLLIVVPEEKQLKSLTKGLSRPVSGHKGTCQQRRDRLVKQEVVLKVGKIPLESGQSLAMKAEAVVASGQVSCRPARAITTTRSTSRRSALEQAGGRLSPRILRPVRTRDDRTYLSSNTPLVIWRLEKEARKKNSFNTLKNSRWMQGSCSGVNTLEAS</sequence>
<reference evidence="1 2" key="1">
    <citation type="submission" date="2020-03" db="EMBL/GenBank/DDBJ databases">
        <title>Dissostichus mawsoni Genome sequencing and assembly.</title>
        <authorList>
            <person name="Park H."/>
        </authorList>
    </citation>
    <scope>NUCLEOTIDE SEQUENCE [LARGE SCALE GENOMIC DNA]</scope>
    <source>
        <strain evidence="1">DM0001</strain>
        <tissue evidence="1">Muscle</tissue>
    </source>
</reference>
<dbReference type="OrthoDB" id="10649486at2759"/>
<keyword evidence="2" id="KW-1185">Reference proteome</keyword>
<proteinExistence type="predicted"/>
<dbReference type="AlphaFoldDB" id="A0A7J5YIE0"/>
<feature type="non-terminal residue" evidence="1">
    <location>
        <position position="216"/>
    </location>
</feature>